<dbReference type="InterPro" id="IPR002931">
    <property type="entry name" value="Transglutaminase-like"/>
</dbReference>
<feature type="region of interest" description="Disordered" evidence="1">
    <location>
        <begin position="547"/>
        <end position="574"/>
    </location>
</feature>
<dbReference type="RefSeq" id="WP_146350566.1">
    <property type="nucleotide sequence ID" value="NZ_VOBR01000005.1"/>
</dbReference>
<dbReference type="Pfam" id="PF01841">
    <property type="entry name" value="Transglut_core"/>
    <property type="match status" value="1"/>
</dbReference>
<dbReference type="Proteomes" id="UP000316639">
    <property type="component" value="Unassembled WGS sequence"/>
</dbReference>
<keyword evidence="2" id="KW-0812">Transmembrane</keyword>
<gene>
    <name evidence="4" type="ORF">FKR81_09290</name>
</gene>
<dbReference type="PANTHER" id="PTHR42736">
    <property type="entry name" value="PROTEIN-GLUTAMINE GAMMA-GLUTAMYLTRANSFERASE"/>
    <property type="match status" value="1"/>
</dbReference>
<reference evidence="4 5" key="1">
    <citation type="submission" date="2019-07" db="EMBL/GenBank/DDBJ databases">
        <title>Lentzea xizangensis sp. nov., isolated from Qinghai-Tibetan Plateau Soils.</title>
        <authorList>
            <person name="Huang J."/>
        </authorList>
    </citation>
    <scope>NUCLEOTIDE SEQUENCE [LARGE SCALE GENOMIC DNA]</scope>
    <source>
        <strain evidence="4 5">FXJ1.1311</strain>
    </source>
</reference>
<dbReference type="EMBL" id="VOBR01000005">
    <property type="protein sequence ID" value="TWP52510.1"/>
    <property type="molecule type" value="Genomic_DNA"/>
</dbReference>
<sequence>MTPAWRKLTGLVPAVALAEVVLALVASAAGALVYRGFFATLGHLPVLGLACLVGGVTAGVAALCRWRALATPLLAVAGLALVTVYGVFGDTVRYGLPTSRTGAAVLDGALHGWNRMLTVAVPADPWGELLVAPVLVVWAAAFSAVAIVLRTRNVLAPLVPPLLAFLFALLVVGNQAGGHATATVVFLTAALSLIAIRAHRGTGGDAVRIDRQRSLPVAALVTAGLMVAVSALFGIVGGQVLPLASGQHRFDPRDVLAPPITSTDTLTPLATLKSQLIEDPPRTLFTVRIDRDAADGVDRVRTAALDVFDGTTWTSADTYRVAGSHLSVDPALTRSRPVTARVELQELSGPHLPVLGWPSRLAAGGDSAGRLGFDPSSGVVVSATPSLYGLSYDLTGEVSSRDEGLPLALPSTKAPEDARARELPAGMPEPLREEAQRAAGAGSTPYDRLTALEDRLGSQSYELDRPPGHSYAAITRLLTDRDTGTGYAEQHAAAFTVLARAWGYPARVAVGYRLRDYQDGAFPVTTADAHAWPEVHFADYGWVAFEPTTPDNERPPPRPSGVPQVVPPRPTPSTTVLAVAPPASAEPAGPGDGPGLDWNTVLRSSALVLPASLLLVVLGCGGITFVKAHRRRRRRLDPGHAAQVLGAWHELTDRLTERGITPPVSLTFHEVAQHVRLGLGAAAHSVEASAALATTAVYAPEHLDRSDAEQAWRLVAQLHTELYPRRTSAARLRAAVDPRPLWTAWRVTRQRRQAREGLEMGRYR</sequence>
<feature type="transmembrane region" description="Helical" evidence="2">
    <location>
        <begin position="12"/>
        <end position="34"/>
    </location>
</feature>
<feature type="transmembrane region" description="Helical" evidence="2">
    <location>
        <begin position="69"/>
        <end position="88"/>
    </location>
</feature>
<dbReference type="Gene3D" id="3.10.620.30">
    <property type="match status" value="1"/>
</dbReference>
<dbReference type="AlphaFoldDB" id="A0A563EXQ3"/>
<dbReference type="OrthoDB" id="9804023at2"/>
<dbReference type="PANTHER" id="PTHR42736:SF1">
    <property type="entry name" value="PROTEIN-GLUTAMINE GAMMA-GLUTAMYLTRANSFERASE"/>
    <property type="match status" value="1"/>
</dbReference>
<keyword evidence="2" id="KW-1133">Transmembrane helix</keyword>
<evidence type="ECO:0000313" key="4">
    <source>
        <dbReference type="EMBL" id="TWP52510.1"/>
    </source>
</evidence>
<feature type="transmembrane region" description="Helical" evidence="2">
    <location>
        <begin position="46"/>
        <end position="64"/>
    </location>
</feature>
<feature type="compositionally biased region" description="Pro residues" evidence="1">
    <location>
        <begin position="557"/>
        <end position="571"/>
    </location>
</feature>
<dbReference type="Pfam" id="PF13559">
    <property type="entry name" value="DUF4129"/>
    <property type="match status" value="1"/>
</dbReference>
<dbReference type="InterPro" id="IPR025403">
    <property type="entry name" value="TgpA-like_C"/>
</dbReference>
<evidence type="ECO:0000256" key="2">
    <source>
        <dbReference type="SAM" id="Phobius"/>
    </source>
</evidence>
<name>A0A563EXQ3_9PSEU</name>
<protein>
    <submittedName>
        <fullName evidence="4">DUF4129 domain-containing protein</fullName>
    </submittedName>
</protein>
<feature type="transmembrane region" description="Helical" evidence="2">
    <location>
        <begin position="178"/>
        <end position="196"/>
    </location>
</feature>
<proteinExistence type="predicted"/>
<comment type="caution">
    <text evidence="4">The sequence shown here is derived from an EMBL/GenBank/DDBJ whole genome shotgun (WGS) entry which is preliminary data.</text>
</comment>
<dbReference type="InterPro" id="IPR052901">
    <property type="entry name" value="Bact_TGase-like"/>
</dbReference>
<dbReference type="Pfam" id="PF11992">
    <property type="entry name" value="TgpA_N"/>
    <property type="match status" value="1"/>
</dbReference>
<evidence type="ECO:0000256" key="1">
    <source>
        <dbReference type="SAM" id="MobiDB-lite"/>
    </source>
</evidence>
<organism evidence="4 5">
    <name type="scientific">Lentzea tibetensis</name>
    <dbReference type="NCBI Taxonomy" id="2591470"/>
    <lineage>
        <taxon>Bacteria</taxon>
        <taxon>Bacillati</taxon>
        <taxon>Actinomycetota</taxon>
        <taxon>Actinomycetes</taxon>
        <taxon>Pseudonocardiales</taxon>
        <taxon>Pseudonocardiaceae</taxon>
        <taxon>Lentzea</taxon>
    </lineage>
</organism>
<feature type="transmembrane region" description="Helical" evidence="2">
    <location>
        <begin position="154"/>
        <end position="172"/>
    </location>
</feature>
<feature type="domain" description="Transglutaminase-like" evidence="3">
    <location>
        <begin position="480"/>
        <end position="549"/>
    </location>
</feature>
<feature type="region of interest" description="Disordered" evidence="1">
    <location>
        <begin position="424"/>
        <end position="447"/>
    </location>
</feature>
<feature type="transmembrane region" description="Helical" evidence="2">
    <location>
        <begin position="217"/>
        <end position="241"/>
    </location>
</feature>
<dbReference type="InterPro" id="IPR038765">
    <property type="entry name" value="Papain-like_cys_pep_sf"/>
</dbReference>
<dbReference type="InterPro" id="IPR021878">
    <property type="entry name" value="TgpA_N"/>
</dbReference>
<dbReference type="SMART" id="SM00460">
    <property type="entry name" value="TGc"/>
    <property type="match status" value="1"/>
</dbReference>
<accession>A0A563EXQ3</accession>
<feature type="transmembrane region" description="Helical" evidence="2">
    <location>
        <begin position="607"/>
        <end position="626"/>
    </location>
</feature>
<dbReference type="SUPFAM" id="SSF54001">
    <property type="entry name" value="Cysteine proteinases"/>
    <property type="match status" value="1"/>
</dbReference>
<keyword evidence="2" id="KW-0472">Membrane</keyword>
<evidence type="ECO:0000313" key="5">
    <source>
        <dbReference type="Proteomes" id="UP000316639"/>
    </source>
</evidence>
<feature type="transmembrane region" description="Helical" evidence="2">
    <location>
        <begin position="129"/>
        <end position="149"/>
    </location>
</feature>
<keyword evidence="5" id="KW-1185">Reference proteome</keyword>
<evidence type="ECO:0000259" key="3">
    <source>
        <dbReference type="SMART" id="SM00460"/>
    </source>
</evidence>